<dbReference type="PANTHER" id="PTHR12829:SF4">
    <property type="entry name" value="N(6)-ADENINE-SPECIFIC METHYLTRANSFERASE METTL4"/>
    <property type="match status" value="1"/>
</dbReference>
<organism evidence="2 3">
    <name type="scientific">Phytophthora megakarya</name>
    <dbReference type="NCBI Taxonomy" id="4795"/>
    <lineage>
        <taxon>Eukaryota</taxon>
        <taxon>Sar</taxon>
        <taxon>Stramenopiles</taxon>
        <taxon>Oomycota</taxon>
        <taxon>Peronosporomycetes</taxon>
        <taxon>Peronosporales</taxon>
        <taxon>Peronosporaceae</taxon>
        <taxon>Phytophthora</taxon>
    </lineage>
</organism>
<dbReference type="AlphaFoldDB" id="A0A225WNJ9"/>
<sequence length="350" mass="40547">MEPKVSSVNHVALVNNYYMGSMCVREDSLQIPSAAFFRPPTMNVSVEMSAAATRRQRKRETAARRRNRQLQELRTQGKFVPLNERVRNALQHAYKRLGGPRFVLRDFLPIFDEGHGDAVNSLTEKLSSEMLDDGNVHRNQSDRLHVAVVNGIKVVIPADVSRGKHYDTFDHTELLKIDIAHIADPDGCILAVWVTHRPRYLTYLREQALPLWGFTFHACWYWLKLSRNGELVTPLDSTHRLPIETLVVAYRAKDRVCEQLLRQRLGDDMRIVLSIPLRHSWKPPPESFFDEDTVPVTNRKAELFARELRPNWTSVGNEVRLRSLVFPRSLINDMYSLARFLSFRKQICFM</sequence>
<dbReference type="InterPro" id="IPR007757">
    <property type="entry name" value="MT-A70-like"/>
</dbReference>
<dbReference type="GO" id="GO:0008168">
    <property type="term" value="F:methyltransferase activity"/>
    <property type="evidence" value="ECO:0007669"/>
    <property type="project" value="UniProtKB-KW"/>
</dbReference>
<protein>
    <submittedName>
        <fullName evidence="2">Methyltransferase</fullName>
    </submittedName>
</protein>
<accession>A0A225WNJ9</accession>
<gene>
    <name evidence="2" type="ORF">PHMEG_0006547</name>
</gene>
<dbReference type="EMBL" id="NBNE01000468">
    <property type="protein sequence ID" value="OWZ19235.1"/>
    <property type="molecule type" value="Genomic_DNA"/>
</dbReference>
<dbReference type="GO" id="GO:0032259">
    <property type="term" value="P:methylation"/>
    <property type="evidence" value="ECO:0007669"/>
    <property type="project" value="UniProtKB-KW"/>
</dbReference>
<dbReference type="OrthoDB" id="61116at2759"/>
<keyword evidence="3" id="KW-1185">Reference proteome</keyword>
<reference evidence="3" key="1">
    <citation type="submission" date="2017-03" db="EMBL/GenBank/DDBJ databases">
        <title>Phytopthora megakarya and P. palmivora, two closely related causual agents of cacao black pod achieved similar genome size and gene model numbers by different mechanisms.</title>
        <authorList>
            <person name="Ali S."/>
            <person name="Shao J."/>
            <person name="Larry D.J."/>
            <person name="Kronmiller B."/>
            <person name="Shen D."/>
            <person name="Strem M.D."/>
            <person name="Melnick R.L."/>
            <person name="Guiltinan M.J."/>
            <person name="Tyler B.M."/>
            <person name="Meinhardt L.W."/>
            <person name="Bailey B.A."/>
        </authorList>
    </citation>
    <scope>NUCLEOTIDE SEQUENCE [LARGE SCALE GENOMIC DNA]</scope>
    <source>
        <strain evidence="3">zdho120</strain>
    </source>
</reference>
<dbReference type="PROSITE" id="PS51143">
    <property type="entry name" value="MT_A70"/>
    <property type="match status" value="1"/>
</dbReference>
<name>A0A225WNJ9_9STRA</name>
<evidence type="ECO:0000256" key="1">
    <source>
        <dbReference type="PROSITE-ProRule" id="PRU00489"/>
    </source>
</evidence>
<dbReference type="GO" id="GO:0005634">
    <property type="term" value="C:nucleus"/>
    <property type="evidence" value="ECO:0007669"/>
    <property type="project" value="TreeGrafter"/>
</dbReference>
<comment type="similarity">
    <text evidence="1">Belongs to the MT-A70-like family.</text>
</comment>
<keyword evidence="2" id="KW-0489">Methyltransferase</keyword>
<comment type="caution">
    <text evidence="2">The sequence shown here is derived from an EMBL/GenBank/DDBJ whole genome shotgun (WGS) entry which is preliminary data.</text>
</comment>
<keyword evidence="2" id="KW-0808">Transferase</keyword>
<dbReference type="Pfam" id="PF05063">
    <property type="entry name" value="MT-A70"/>
    <property type="match status" value="1"/>
</dbReference>
<proteinExistence type="inferred from homology"/>
<evidence type="ECO:0000313" key="2">
    <source>
        <dbReference type="EMBL" id="OWZ19235.1"/>
    </source>
</evidence>
<evidence type="ECO:0000313" key="3">
    <source>
        <dbReference type="Proteomes" id="UP000198211"/>
    </source>
</evidence>
<dbReference type="PANTHER" id="PTHR12829">
    <property type="entry name" value="N6-ADENOSINE-METHYLTRANSFERASE"/>
    <property type="match status" value="1"/>
</dbReference>
<dbReference type="Proteomes" id="UP000198211">
    <property type="component" value="Unassembled WGS sequence"/>
</dbReference>